<comment type="caution">
    <text evidence="8">The sequence shown here is derived from an EMBL/GenBank/DDBJ whole genome shotgun (WGS) entry which is preliminary data.</text>
</comment>
<feature type="signal peptide" evidence="7">
    <location>
        <begin position="1"/>
        <end position="25"/>
    </location>
</feature>
<dbReference type="RefSeq" id="WP_377068974.1">
    <property type="nucleotide sequence ID" value="NZ_JBHMEC010000012.1"/>
</dbReference>
<keyword evidence="2 7" id="KW-0813">Transport</keyword>
<evidence type="ECO:0000256" key="6">
    <source>
        <dbReference type="ARBA" id="ARBA00023237"/>
    </source>
</evidence>
<evidence type="ECO:0000256" key="1">
    <source>
        <dbReference type="ARBA" id="ARBA00009521"/>
    </source>
</evidence>
<dbReference type="EMBL" id="JBHMEC010000012">
    <property type="protein sequence ID" value="MFB9149750.1"/>
    <property type="molecule type" value="Genomic_DNA"/>
</dbReference>
<keyword evidence="5 7" id="KW-0472">Membrane</keyword>
<sequence length="415" mass="44521">MKRQIAMALAPSALLLAIHAGPALAESDEDLRNQVRELTDRLDEIEGRGHVNLPAGTTLTFGGYTKLDLIYDLDQGQGDTTFVPGLEIDADDGGGFDAHVRQTRLNFKTETQTEKGPLTTFVEIDFFGTRGNEVQTNSHQPRLRHAYGQWNGWTAGQTWTTFMPLSAYPATVDFQGPSGIPFIRQAQLRYTHEAGKGLNFSVAIENGEFSGRGVVGGATVSVGETANGAFAGSNSDFDQSPDLVIAAKWEQNGSHLRGAAVLRDLEAPSQLGNDSETGWGFNVAGGTPLWAGGQIVGSFTYGDGIGRYIIDGAGQDGFIDATGKLNTIEAFGATAQVTHTFTDKLKGGLSYGYYSAEDTFAPTDSEEHQTVHATIFYSPVDRLTLGAEVSWVERELASGASEDATRLQTSVQFSF</sequence>
<organism evidence="8 9">
    <name type="scientific">Roseovarius ramblicola</name>
    <dbReference type="NCBI Taxonomy" id="2022336"/>
    <lineage>
        <taxon>Bacteria</taxon>
        <taxon>Pseudomonadati</taxon>
        <taxon>Pseudomonadota</taxon>
        <taxon>Alphaproteobacteria</taxon>
        <taxon>Rhodobacterales</taxon>
        <taxon>Roseobacteraceae</taxon>
        <taxon>Roseovarius</taxon>
    </lineage>
</organism>
<keyword evidence="6 7" id="KW-0998">Cell outer membrane</keyword>
<comment type="similarity">
    <text evidence="1 7">Belongs to the alphaproteobacteria porin family.</text>
</comment>
<evidence type="ECO:0000256" key="2">
    <source>
        <dbReference type="ARBA" id="ARBA00022448"/>
    </source>
</evidence>
<proteinExistence type="inferred from homology"/>
<evidence type="ECO:0000256" key="7">
    <source>
        <dbReference type="RuleBase" id="RU364005"/>
    </source>
</evidence>
<keyword evidence="7" id="KW-0732">Signal</keyword>
<dbReference type="Proteomes" id="UP001589670">
    <property type="component" value="Unassembled WGS sequence"/>
</dbReference>
<evidence type="ECO:0000256" key="4">
    <source>
        <dbReference type="ARBA" id="ARBA00023114"/>
    </source>
</evidence>
<keyword evidence="7" id="KW-0406">Ion transport</keyword>
<evidence type="ECO:0000313" key="9">
    <source>
        <dbReference type="Proteomes" id="UP001589670"/>
    </source>
</evidence>
<dbReference type="SUPFAM" id="SSF56935">
    <property type="entry name" value="Porins"/>
    <property type="match status" value="1"/>
</dbReference>
<feature type="chain" id="PRO_5044979489" description="Porin" evidence="7">
    <location>
        <begin position="26"/>
        <end position="415"/>
    </location>
</feature>
<keyword evidence="4 7" id="KW-0626">Porin</keyword>
<dbReference type="Pfam" id="PF02530">
    <property type="entry name" value="Porin_2"/>
    <property type="match status" value="1"/>
</dbReference>
<evidence type="ECO:0000256" key="5">
    <source>
        <dbReference type="ARBA" id="ARBA00023136"/>
    </source>
</evidence>
<protein>
    <recommendedName>
        <fullName evidence="7">Porin</fullName>
    </recommendedName>
</protein>
<accession>A0ABV5I1E9</accession>
<comment type="subcellular location">
    <subcellularLocation>
        <location evidence="7">Cell outer membrane</location>
        <topology evidence="7">Multi-pass membrane protein</topology>
    </subcellularLocation>
</comment>
<evidence type="ECO:0000256" key="3">
    <source>
        <dbReference type="ARBA" id="ARBA00022452"/>
    </source>
</evidence>
<keyword evidence="3 7" id="KW-1134">Transmembrane beta strand</keyword>
<keyword evidence="9" id="KW-1185">Reference proteome</keyword>
<reference evidence="8 9" key="1">
    <citation type="submission" date="2024-09" db="EMBL/GenBank/DDBJ databases">
        <authorList>
            <person name="Sun Q."/>
            <person name="Mori K."/>
        </authorList>
    </citation>
    <scope>NUCLEOTIDE SEQUENCE [LARGE SCALE GENOMIC DNA]</scope>
    <source>
        <strain evidence="8 9">CECT 9424</strain>
    </source>
</reference>
<evidence type="ECO:0000313" key="8">
    <source>
        <dbReference type="EMBL" id="MFB9149750.1"/>
    </source>
</evidence>
<comment type="function">
    <text evidence="7">Forms passive diffusion pores that allow small molecular weight hydrophilic materials across the outer membrane.</text>
</comment>
<gene>
    <name evidence="8" type="ORF">ACFFU4_08320</name>
</gene>
<dbReference type="InterPro" id="IPR003684">
    <property type="entry name" value="Porin_alphabac"/>
</dbReference>
<keyword evidence="7" id="KW-0812">Transmembrane</keyword>
<comment type="domain">
    <text evidence="7">Consists of 16-stranded beta-barrel sheets, with large surface-exposed loops, that form a transmembrane pore at the center of each barrel. The pore is partially ocluded by a peptide loop that folds into the pore lumen.</text>
</comment>
<name>A0ABV5I1E9_9RHOB</name>